<dbReference type="PANTHER" id="PTHR31061">
    <property type="entry name" value="LD22376P"/>
    <property type="match status" value="1"/>
</dbReference>
<name>A0A517MDE4_9BACT</name>
<feature type="transmembrane region" description="Helical" evidence="1">
    <location>
        <begin position="147"/>
        <end position="166"/>
    </location>
</feature>
<feature type="transmembrane region" description="Helical" evidence="1">
    <location>
        <begin position="370"/>
        <end position="393"/>
    </location>
</feature>
<evidence type="ECO:0000259" key="2">
    <source>
        <dbReference type="Pfam" id="PF07786"/>
    </source>
</evidence>
<feature type="transmembrane region" description="Helical" evidence="1">
    <location>
        <begin position="186"/>
        <end position="208"/>
    </location>
</feature>
<evidence type="ECO:0000313" key="3">
    <source>
        <dbReference type="EMBL" id="QDS92902.1"/>
    </source>
</evidence>
<dbReference type="PANTHER" id="PTHR31061:SF24">
    <property type="entry name" value="LD22376P"/>
    <property type="match status" value="1"/>
</dbReference>
<feature type="transmembrane region" description="Helical" evidence="1">
    <location>
        <begin position="220"/>
        <end position="242"/>
    </location>
</feature>
<dbReference type="KEGG" id="rml:FF011L_16560"/>
<feature type="transmembrane region" description="Helical" evidence="1">
    <location>
        <begin position="7"/>
        <end position="28"/>
    </location>
</feature>
<feature type="transmembrane region" description="Helical" evidence="1">
    <location>
        <begin position="311"/>
        <end position="330"/>
    </location>
</feature>
<dbReference type="Proteomes" id="UP000320672">
    <property type="component" value="Chromosome"/>
</dbReference>
<keyword evidence="4" id="KW-1185">Reference proteome</keyword>
<dbReference type="InterPro" id="IPR012429">
    <property type="entry name" value="HGSNAT_cat"/>
</dbReference>
<dbReference type="AlphaFoldDB" id="A0A517MDE4"/>
<keyword evidence="1" id="KW-0472">Membrane</keyword>
<keyword evidence="1" id="KW-0812">Transmembrane</keyword>
<reference evidence="3 4" key="1">
    <citation type="submission" date="2019-02" db="EMBL/GenBank/DDBJ databases">
        <title>Deep-cultivation of Planctomycetes and their phenomic and genomic characterization uncovers novel biology.</title>
        <authorList>
            <person name="Wiegand S."/>
            <person name="Jogler M."/>
            <person name="Boedeker C."/>
            <person name="Pinto D."/>
            <person name="Vollmers J."/>
            <person name="Rivas-Marin E."/>
            <person name="Kohn T."/>
            <person name="Peeters S.H."/>
            <person name="Heuer A."/>
            <person name="Rast P."/>
            <person name="Oberbeckmann S."/>
            <person name="Bunk B."/>
            <person name="Jeske O."/>
            <person name="Meyerdierks A."/>
            <person name="Storesund J.E."/>
            <person name="Kallscheuer N."/>
            <person name="Luecker S."/>
            <person name="Lage O.M."/>
            <person name="Pohl T."/>
            <person name="Merkel B.J."/>
            <person name="Hornburger P."/>
            <person name="Mueller R.-W."/>
            <person name="Bruemmer F."/>
            <person name="Labrenz M."/>
            <person name="Spormann A.M."/>
            <person name="Op den Camp H."/>
            <person name="Overmann J."/>
            <person name="Amann R."/>
            <person name="Jetten M.S.M."/>
            <person name="Mascher T."/>
            <person name="Medema M.H."/>
            <person name="Devos D.P."/>
            <person name="Kaster A.-K."/>
            <person name="Ovreas L."/>
            <person name="Rohde M."/>
            <person name="Galperin M.Y."/>
            <person name="Jogler C."/>
        </authorList>
    </citation>
    <scope>NUCLEOTIDE SEQUENCE [LARGE SCALE GENOMIC DNA]</scope>
    <source>
        <strain evidence="3 4">FF011L</strain>
    </source>
</reference>
<feature type="transmembrane region" description="Helical" evidence="1">
    <location>
        <begin position="34"/>
        <end position="55"/>
    </location>
</feature>
<dbReference type="RefSeq" id="WP_218933077.1">
    <property type="nucleotide sequence ID" value="NZ_CP036262.1"/>
</dbReference>
<keyword evidence="1" id="KW-1133">Transmembrane helix</keyword>
<organism evidence="3 4">
    <name type="scientific">Roseimaritima multifibrata</name>
    <dbReference type="NCBI Taxonomy" id="1930274"/>
    <lineage>
        <taxon>Bacteria</taxon>
        <taxon>Pseudomonadati</taxon>
        <taxon>Planctomycetota</taxon>
        <taxon>Planctomycetia</taxon>
        <taxon>Pirellulales</taxon>
        <taxon>Pirellulaceae</taxon>
        <taxon>Roseimaritima</taxon>
    </lineage>
</organism>
<protein>
    <recommendedName>
        <fullName evidence="2">Heparan-alpha-glucosaminide N-acetyltransferase catalytic domain-containing protein</fullName>
    </recommendedName>
</protein>
<accession>A0A517MDE4</accession>
<gene>
    <name evidence="3" type="ORF">FF011L_16560</name>
</gene>
<feature type="domain" description="Heparan-alpha-glucosaminide N-acetyltransferase catalytic" evidence="2">
    <location>
        <begin position="1"/>
        <end position="215"/>
    </location>
</feature>
<feature type="transmembrane region" description="Helical" evidence="1">
    <location>
        <begin position="117"/>
        <end position="135"/>
    </location>
</feature>
<dbReference type="Pfam" id="PF07786">
    <property type="entry name" value="HGSNAT_cat"/>
    <property type="match status" value="1"/>
</dbReference>
<dbReference type="EMBL" id="CP036262">
    <property type="protein sequence ID" value="QDS92902.1"/>
    <property type="molecule type" value="Genomic_DNA"/>
</dbReference>
<evidence type="ECO:0000256" key="1">
    <source>
        <dbReference type="SAM" id="Phobius"/>
    </source>
</evidence>
<evidence type="ECO:0000313" key="4">
    <source>
        <dbReference type="Proteomes" id="UP000320672"/>
    </source>
</evidence>
<feature type="transmembrane region" description="Helical" evidence="1">
    <location>
        <begin position="337"/>
        <end position="358"/>
    </location>
</feature>
<sequence length="411" mass="45721">MDQFRGYAVAGMFIVNFLGGLAVTHQVLKHNNTHFSWADSIMPGFLFACGFSFRLSVLRKLPQLGRVAVWTAIVRRSLGLVLLSLVLYGLGNEFDSWQAIDTAAVQKFVAEMIKADLWEVLAIIGVAQLLLLPIIETSPKVRLGIAITLSLLHIFLSDWFNYWFVYGQPNWLDELLGTTGRRAWDGGLFGLISWCVVMLAGTLTYDLMTSAASIRRAATTLVLWGIGLMSLGYAASCLTTLYDVRPENSIPVANEANDKFAQSPVVPPWANATDRSWRSLLAEPPFTVPAGTEQRKLNYWMMDKRVVTQSFIWFSTGFTCLVYAMFVLACDIGSMRFRLFALFGQNALVAYAIHHPVAEMVLQIVPKDSPVWWATTGLVLFYAITWMFVVSFVKMFAGATKRGPKPATVAA</sequence>
<proteinExistence type="predicted"/>